<dbReference type="Pfam" id="PF07992">
    <property type="entry name" value="Pyr_redox_2"/>
    <property type="match status" value="1"/>
</dbReference>
<comment type="function">
    <text evidence="9 14">Catalyzes the reduction of glutathione disulfide (GSSG) to reduced glutathione (GSH). Constitutes the major mechanism to maintain a high GSH:GSSG ratio in the cytosol.</text>
</comment>
<evidence type="ECO:0000256" key="4">
    <source>
        <dbReference type="ARBA" id="ARBA00022630"/>
    </source>
</evidence>
<dbReference type="EMBL" id="JADGJH010000116">
    <property type="protein sequence ID" value="KAJ3137208.1"/>
    <property type="molecule type" value="Genomic_DNA"/>
</dbReference>
<dbReference type="Gene3D" id="3.50.50.60">
    <property type="entry name" value="FAD/NAD(P)-binding domain"/>
    <property type="match status" value="2"/>
</dbReference>
<dbReference type="GO" id="GO:0050660">
    <property type="term" value="F:flavin adenine dinucleotide binding"/>
    <property type="evidence" value="ECO:0007669"/>
    <property type="project" value="InterPro"/>
</dbReference>
<evidence type="ECO:0000256" key="11">
    <source>
        <dbReference type="PIRSR" id="PIRSR000350-3"/>
    </source>
</evidence>
<evidence type="ECO:0000256" key="6">
    <source>
        <dbReference type="ARBA" id="ARBA00023002"/>
    </source>
</evidence>
<dbReference type="GO" id="GO:0045454">
    <property type="term" value="P:cell redox homeostasis"/>
    <property type="evidence" value="ECO:0007669"/>
    <property type="project" value="InterPro"/>
</dbReference>
<accession>A0AAD5T8N5</accession>
<evidence type="ECO:0000259" key="15">
    <source>
        <dbReference type="Pfam" id="PF02852"/>
    </source>
</evidence>
<evidence type="ECO:0000256" key="7">
    <source>
        <dbReference type="ARBA" id="ARBA00023157"/>
    </source>
</evidence>
<evidence type="ECO:0000313" key="18">
    <source>
        <dbReference type="Proteomes" id="UP001211907"/>
    </source>
</evidence>
<keyword evidence="8 13" id="KW-0676">Redox-active center</keyword>
<evidence type="ECO:0000256" key="8">
    <source>
        <dbReference type="ARBA" id="ARBA00023284"/>
    </source>
</evidence>
<comment type="caution">
    <text evidence="17">The sequence shown here is derived from an EMBL/GenBank/DDBJ whole genome shotgun (WGS) entry which is preliminary data.</text>
</comment>
<comment type="similarity">
    <text evidence="1 13">Belongs to the class-I pyridine nucleotide-disulfide oxidoreductase family.</text>
</comment>
<proteinExistence type="inferred from homology"/>
<feature type="binding site" evidence="11">
    <location>
        <position position="282"/>
    </location>
    <ligand>
        <name>NAD(+)</name>
        <dbReference type="ChEBI" id="CHEBI:57540"/>
    </ligand>
</feature>
<feature type="domain" description="FAD/NAD(P)-binding" evidence="16">
    <location>
        <begin position="7"/>
        <end position="338"/>
    </location>
</feature>
<comment type="cofactor">
    <cofactor evidence="11">
        <name>FAD</name>
        <dbReference type="ChEBI" id="CHEBI:57692"/>
    </cofactor>
    <text evidence="11">Binds 1 FAD per subunit.</text>
</comment>
<sequence>MAAAKVYDYLVIGGGSGGIASARRAASYGAKVAVIENNRWGGTCVNVGCVPKKIMWSAASIAETLHEATGYGFDSSAETKKFDFAFDWPRLKAKRDAYITRLNGIYTNNLTREKVDQVFGTASFVDKKTVRVDGVDYTAKHILIAVGGKPWYPQVPGADFGITSDGFFDLEYLPKKVALSGAGYIAVELAGIFHTLGSEVTLFIRHKEFLRSFDVDIKETIFDTYTKMGIKIVNFSEISAIANTGTALKKSLTISVERRLNGSSVATTEVLDGFEELVWAVGREANTELLNLGVTGVTLNKGGFIVVDEYQNTVVDGIHALGDVCGVATLTPVAIAAGRKLSDRLFGGQTNSKLDYTNIPSVIFSHPTCGSVGLTEVEARAKHEIIKIYRTKFTQMHYAMTENYGDNKPPTMYKIICAGPEEKVVGLHLVGKASDEILQGFSVAIKMGATKADFDNTVAIHPVAAEEIVTLK</sequence>
<feature type="binding site" evidence="11">
    <location>
        <position position="53"/>
    </location>
    <ligand>
        <name>FAD</name>
        <dbReference type="ChEBI" id="CHEBI:57692"/>
    </ligand>
</feature>
<evidence type="ECO:0000256" key="3">
    <source>
        <dbReference type="ARBA" id="ARBA00017111"/>
    </source>
</evidence>
<dbReference type="PANTHER" id="PTHR42737">
    <property type="entry name" value="GLUTATHIONE REDUCTASE"/>
    <property type="match status" value="1"/>
</dbReference>
<dbReference type="SUPFAM" id="SSF55424">
    <property type="entry name" value="FAD/NAD-linked reductases, dimerisation (C-terminal) domain"/>
    <property type="match status" value="1"/>
</dbReference>
<name>A0AAD5T8N5_9FUNG</name>
<dbReference type="PANTHER" id="PTHR42737:SF2">
    <property type="entry name" value="GLUTATHIONE REDUCTASE"/>
    <property type="match status" value="1"/>
</dbReference>
<keyword evidence="6 13" id="KW-0560">Oxidoreductase</keyword>
<keyword evidence="4 13" id="KW-0285">Flavoprotein</keyword>
<dbReference type="GO" id="GO:0034599">
    <property type="term" value="P:cellular response to oxidative stress"/>
    <property type="evidence" value="ECO:0007669"/>
    <property type="project" value="TreeGrafter"/>
</dbReference>
<keyword evidence="14" id="KW-0963">Cytoplasm</keyword>
<dbReference type="InterPro" id="IPR016156">
    <property type="entry name" value="FAD/NAD-linked_Rdtase_dimer_sf"/>
</dbReference>
<keyword evidence="14" id="KW-0521">NADP</keyword>
<dbReference type="PIRSF" id="PIRSF000350">
    <property type="entry name" value="Mercury_reductase_MerA"/>
    <property type="match status" value="1"/>
</dbReference>
<evidence type="ECO:0000256" key="1">
    <source>
        <dbReference type="ARBA" id="ARBA00007532"/>
    </source>
</evidence>
<feature type="binding site" evidence="11">
    <location>
        <begin position="181"/>
        <end position="188"/>
    </location>
    <ligand>
        <name>NAD(+)</name>
        <dbReference type="ChEBI" id="CHEBI:57540"/>
    </ligand>
</feature>
<evidence type="ECO:0000256" key="13">
    <source>
        <dbReference type="RuleBase" id="RU003691"/>
    </source>
</evidence>
<dbReference type="GO" id="GO:0006749">
    <property type="term" value="P:glutathione metabolic process"/>
    <property type="evidence" value="ECO:0007669"/>
    <property type="project" value="InterPro"/>
</dbReference>
<dbReference type="Pfam" id="PF02852">
    <property type="entry name" value="Pyr_redox_dim"/>
    <property type="match status" value="1"/>
</dbReference>
<comment type="catalytic activity">
    <reaction evidence="14">
        <text>2 glutathione + NADP(+) = glutathione disulfide + NADPH + H(+)</text>
        <dbReference type="Rhea" id="RHEA:11740"/>
        <dbReference type="ChEBI" id="CHEBI:15378"/>
        <dbReference type="ChEBI" id="CHEBI:57783"/>
        <dbReference type="ChEBI" id="CHEBI:57925"/>
        <dbReference type="ChEBI" id="CHEBI:58297"/>
        <dbReference type="ChEBI" id="CHEBI:58349"/>
        <dbReference type="EC" id="1.8.1.7"/>
    </reaction>
</comment>
<dbReference type="Gene3D" id="3.30.390.30">
    <property type="match status" value="1"/>
</dbReference>
<dbReference type="GO" id="GO:0004362">
    <property type="term" value="F:glutathione-disulfide reductase (NADPH) activity"/>
    <property type="evidence" value="ECO:0007669"/>
    <property type="project" value="UniProtKB-EC"/>
</dbReference>
<feature type="disulfide bond" description="Redox-active" evidence="12">
    <location>
        <begin position="44"/>
        <end position="49"/>
    </location>
</feature>
<dbReference type="InterPro" id="IPR036188">
    <property type="entry name" value="FAD/NAD-bd_sf"/>
</dbReference>
<dbReference type="InterPro" id="IPR004099">
    <property type="entry name" value="Pyr_nucl-diS_OxRdtase_dimer"/>
</dbReference>
<dbReference type="PRINTS" id="PR00411">
    <property type="entry name" value="PNDRDTASEI"/>
</dbReference>
<evidence type="ECO:0000256" key="5">
    <source>
        <dbReference type="ARBA" id="ARBA00022827"/>
    </source>
</evidence>
<dbReference type="PRINTS" id="PR00368">
    <property type="entry name" value="FADPNR"/>
</dbReference>
<evidence type="ECO:0000256" key="10">
    <source>
        <dbReference type="PIRSR" id="PIRSR000350-2"/>
    </source>
</evidence>
<dbReference type="FunFam" id="3.50.50.60:FF:000235">
    <property type="entry name" value="Glutathione reductase"/>
    <property type="match status" value="1"/>
</dbReference>
<keyword evidence="11" id="KW-0520">NAD</keyword>
<feature type="active site" description="Proton acceptor" evidence="10">
    <location>
        <position position="461"/>
    </location>
</feature>
<comment type="subcellular location">
    <subcellularLocation>
        <location evidence="14">Cytoplasm</location>
    </subcellularLocation>
</comment>
<dbReference type="NCBIfam" id="NF004776">
    <property type="entry name" value="PRK06116.1"/>
    <property type="match status" value="1"/>
</dbReference>
<keyword evidence="5 11" id="KW-0274">FAD</keyword>
<dbReference type="InterPro" id="IPR012999">
    <property type="entry name" value="Pyr_OxRdtase_I_AS"/>
</dbReference>
<evidence type="ECO:0000313" key="17">
    <source>
        <dbReference type="EMBL" id="KAJ3137208.1"/>
    </source>
</evidence>
<dbReference type="NCBIfam" id="TIGR01421">
    <property type="entry name" value="gluta_reduc_1"/>
    <property type="match status" value="1"/>
</dbReference>
<dbReference type="InterPro" id="IPR006322">
    <property type="entry name" value="Glutathione_Rdtase_euk/bac"/>
</dbReference>
<evidence type="ECO:0000256" key="14">
    <source>
        <dbReference type="RuleBase" id="RU365016"/>
    </source>
</evidence>
<dbReference type="GO" id="GO:0005739">
    <property type="term" value="C:mitochondrion"/>
    <property type="evidence" value="ECO:0007669"/>
    <property type="project" value="TreeGrafter"/>
</dbReference>
<dbReference type="InterPro" id="IPR023753">
    <property type="entry name" value="FAD/NAD-binding_dom"/>
</dbReference>
<evidence type="ECO:0000256" key="2">
    <source>
        <dbReference type="ARBA" id="ARBA00012607"/>
    </source>
</evidence>
<gene>
    <name evidence="17" type="primary">GLR1</name>
    <name evidence="17" type="ORF">HK100_000785</name>
</gene>
<keyword evidence="7" id="KW-1015">Disulfide bond</keyword>
<organism evidence="17 18">
    <name type="scientific">Physocladia obscura</name>
    <dbReference type="NCBI Taxonomy" id="109957"/>
    <lineage>
        <taxon>Eukaryota</taxon>
        <taxon>Fungi</taxon>
        <taxon>Fungi incertae sedis</taxon>
        <taxon>Chytridiomycota</taxon>
        <taxon>Chytridiomycota incertae sedis</taxon>
        <taxon>Chytridiomycetes</taxon>
        <taxon>Chytridiales</taxon>
        <taxon>Chytriomycetaceae</taxon>
        <taxon>Physocladia</taxon>
    </lineage>
</organism>
<evidence type="ECO:0000256" key="12">
    <source>
        <dbReference type="PIRSR" id="PIRSR000350-4"/>
    </source>
</evidence>
<feature type="binding site" evidence="11">
    <location>
        <position position="323"/>
    </location>
    <ligand>
        <name>FAD</name>
        <dbReference type="ChEBI" id="CHEBI:57692"/>
    </ligand>
</feature>
<feature type="domain" description="Pyridine nucleotide-disulphide oxidoreductase dimerisation" evidence="15">
    <location>
        <begin position="359"/>
        <end position="470"/>
    </location>
</feature>
<evidence type="ECO:0000259" key="16">
    <source>
        <dbReference type="Pfam" id="PF07992"/>
    </source>
</evidence>
<protein>
    <recommendedName>
        <fullName evidence="3 14">Glutathione reductase</fullName>
        <ecNumber evidence="2 14">1.8.1.7</ecNumber>
    </recommendedName>
</protein>
<dbReference type="EC" id="1.8.1.7" evidence="2 14"/>
<reference evidence="17" key="1">
    <citation type="submission" date="2020-05" db="EMBL/GenBank/DDBJ databases">
        <title>Phylogenomic resolution of chytrid fungi.</title>
        <authorList>
            <person name="Stajich J.E."/>
            <person name="Amses K."/>
            <person name="Simmons R."/>
            <person name="Seto K."/>
            <person name="Myers J."/>
            <person name="Bonds A."/>
            <person name="Quandt C.A."/>
            <person name="Barry K."/>
            <person name="Liu P."/>
            <person name="Grigoriev I."/>
            <person name="Longcore J.E."/>
            <person name="James T.Y."/>
        </authorList>
    </citation>
    <scope>NUCLEOTIDE SEQUENCE</scope>
    <source>
        <strain evidence="17">JEL0513</strain>
    </source>
</reference>
<dbReference type="AlphaFoldDB" id="A0AAD5T8N5"/>
<dbReference type="Proteomes" id="UP001211907">
    <property type="component" value="Unassembled WGS sequence"/>
</dbReference>
<dbReference type="InterPro" id="IPR001100">
    <property type="entry name" value="Pyr_nuc-diS_OxRdtase"/>
</dbReference>
<keyword evidence="18" id="KW-1185">Reference proteome</keyword>
<dbReference type="PROSITE" id="PS00076">
    <property type="entry name" value="PYRIDINE_REDOX_1"/>
    <property type="match status" value="1"/>
</dbReference>
<dbReference type="GO" id="GO:0005829">
    <property type="term" value="C:cytosol"/>
    <property type="evidence" value="ECO:0007669"/>
    <property type="project" value="TreeGrafter"/>
</dbReference>
<dbReference type="InterPro" id="IPR046952">
    <property type="entry name" value="GSHR/TRXR-like"/>
</dbReference>
<keyword evidence="11" id="KW-0547">Nucleotide-binding</keyword>
<evidence type="ECO:0000256" key="9">
    <source>
        <dbReference type="ARBA" id="ARBA00056905"/>
    </source>
</evidence>
<dbReference type="SUPFAM" id="SSF51905">
    <property type="entry name" value="FAD/NAD(P)-binding domain"/>
    <property type="match status" value="1"/>
</dbReference>
<dbReference type="GO" id="GO:0050661">
    <property type="term" value="F:NADP binding"/>
    <property type="evidence" value="ECO:0007669"/>
    <property type="project" value="InterPro"/>
</dbReference>